<dbReference type="EMBL" id="GL883015">
    <property type="protein sequence ID" value="EGG19299.1"/>
    <property type="molecule type" value="Genomic_DNA"/>
</dbReference>
<name>F4PYN3_CACFS</name>
<keyword evidence="1" id="KW-0472">Membrane</keyword>
<keyword evidence="1" id="KW-0812">Transmembrane</keyword>
<keyword evidence="1" id="KW-1133">Transmembrane helix</keyword>
<dbReference type="KEGG" id="dfa:DFA_02086"/>
<dbReference type="PANTHER" id="PTHR34295:SF1">
    <property type="entry name" value="BIOTIN TRANSPORTER BIOY"/>
    <property type="match status" value="1"/>
</dbReference>
<feature type="transmembrane region" description="Helical" evidence="1">
    <location>
        <begin position="272"/>
        <end position="295"/>
    </location>
</feature>
<dbReference type="InterPro" id="IPR003006">
    <property type="entry name" value="Ig/MHC_CS"/>
</dbReference>
<dbReference type="OrthoDB" id="2106225at2759"/>
<evidence type="ECO:0000313" key="2">
    <source>
        <dbReference type="EMBL" id="EGG19299.1"/>
    </source>
</evidence>
<dbReference type="STRING" id="1054147.F4PYN3"/>
<dbReference type="Gene3D" id="1.10.1760.20">
    <property type="match status" value="1"/>
</dbReference>
<dbReference type="InterPro" id="IPR003784">
    <property type="entry name" value="BioY"/>
</dbReference>
<dbReference type="Pfam" id="PF02632">
    <property type="entry name" value="BioY"/>
    <property type="match status" value="1"/>
</dbReference>
<feature type="transmembrane region" description="Helical" evidence="1">
    <location>
        <begin position="237"/>
        <end position="260"/>
    </location>
</feature>
<dbReference type="GO" id="GO:0005886">
    <property type="term" value="C:plasma membrane"/>
    <property type="evidence" value="ECO:0007669"/>
    <property type="project" value="InterPro"/>
</dbReference>
<evidence type="ECO:0000256" key="1">
    <source>
        <dbReference type="SAM" id="Phobius"/>
    </source>
</evidence>
<feature type="transmembrane region" description="Helical" evidence="1">
    <location>
        <begin position="203"/>
        <end position="225"/>
    </location>
</feature>
<dbReference type="OMA" id="RNRYSCF"/>
<protein>
    <recommendedName>
        <fullName evidence="4">Biotin transporter BioY</fullName>
    </recommendedName>
</protein>
<gene>
    <name evidence="2" type="ORF">DFA_02086</name>
</gene>
<reference evidence="3" key="1">
    <citation type="journal article" date="2011" name="Genome Res.">
        <title>Phylogeny-wide analysis of social amoeba genomes highlights ancient origins for complex intercellular communication.</title>
        <authorList>
            <person name="Heidel A.J."/>
            <person name="Lawal H.M."/>
            <person name="Felder M."/>
            <person name="Schilde C."/>
            <person name="Helps N.R."/>
            <person name="Tunggal B."/>
            <person name="Rivero F."/>
            <person name="John U."/>
            <person name="Schleicher M."/>
            <person name="Eichinger L."/>
            <person name="Platzer M."/>
            <person name="Noegel A.A."/>
            <person name="Schaap P."/>
            <person name="Gloeckner G."/>
        </authorList>
    </citation>
    <scope>NUCLEOTIDE SEQUENCE [LARGE SCALE GENOMIC DNA]</scope>
    <source>
        <strain evidence="3">SH3</strain>
    </source>
</reference>
<dbReference type="RefSeq" id="XP_004357570.1">
    <property type="nucleotide sequence ID" value="XM_004357513.1"/>
</dbReference>
<dbReference type="PANTHER" id="PTHR34295">
    <property type="entry name" value="BIOTIN TRANSPORTER BIOY"/>
    <property type="match status" value="1"/>
</dbReference>
<dbReference type="AlphaFoldDB" id="F4PYN3"/>
<dbReference type="GO" id="GO:0015225">
    <property type="term" value="F:biotin transmembrane transporter activity"/>
    <property type="evidence" value="ECO:0007669"/>
    <property type="project" value="InterPro"/>
</dbReference>
<feature type="transmembrane region" description="Helical" evidence="1">
    <location>
        <begin position="160"/>
        <end position="183"/>
    </location>
</feature>
<keyword evidence="3" id="KW-1185">Reference proteome</keyword>
<organism evidence="2 3">
    <name type="scientific">Cavenderia fasciculata</name>
    <name type="common">Slime mold</name>
    <name type="synonym">Dictyostelium fasciculatum</name>
    <dbReference type="NCBI Taxonomy" id="261658"/>
    <lineage>
        <taxon>Eukaryota</taxon>
        <taxon>Amoebozoa</taxon>
        <taxon>Evosea</taxon>
        <taxon>Eumycetozoa</taxon>
        <taxon>Dictyostelia</taxon>
        <taxon>Acytosteliales</taxon>
        <taxon>Cavenderiaceae</taxon>
        <taxon>Cavenderia</taxon>
    </lineage>
</organism>
<sequence>MELQILVPLITYSAETLSGRILEFEESTVEDASTITTVSSLKKRISSKYNGDGEVGDDSQFYLVHSSSGKKLKDEELLKQSLTSTNSNNNDDDSSNKFRIRRYHYSCFVEHWIGIYQLTTLWRWVARVSTVIVCSLFIASLSQISFFLPHATTIPVTFQTLAIFLVASLAGWRMGTLSVLLYLLEGLMGAPFFTRQSGGYKVLYGPSSGYLYGFVVAAFIVGFLAERGNDRVYLFHYKSSLISMIVANVSIYIVGLPVLAKHIGWELAFTKGLVPFLAGDALKIIVATLLVPSIWKLSAFLSNKTFTFKAGLNLFINQ</sequence>
<proteinExistence type="predicted"/>
<dbReference type="PROSITE" id="PS00290">
    <property type="entry name" value="IG_MHC"/>
    <property type="match status" value="1"/>
</dbReference>
<dbReference type="Proteomes" id="UP000007797">
    <property type="component" value="Unassembled WGS sequence"/>
</dbReference>
<dbReference type="GeneID" id="14871323"/>
<feature type="transmembrane region" description="Helical" evidence="1">
    <location>
        <begin position="128"/>
        <end position="148"/>
    </location>
</feature>
<evidence type="ECO:0000313" key="3">
    <source>
        <dbReference type="Proteomes" id="UP000007797"/>
    </source>
</evidence>
<evidence type="ECO:0008006" key="4">
    <source>
        <dbReference type="Google" id="ProtNLM"/>
    </source>
</evidence>
<accession>F4PYN3</accession>